<gene>
    <name evidence="2" type="ORF">GCM10017786_76090</name>
</gene>
<reference evidence="3" key="1">
    <citation type="journal article" date="2019" name="Int. J. Syst. Evol. Microbiol.">
        <title>The Global Catalogue of Microorganisms (GCM) 10K type strain sequencing project: providing services to taxonomists for standard genome sequencing and annotation.</title>
        <authorList>
            <consortium name="The Broad Institute Genomics Platform"/>
            <consortium name="The Broad Institute Genome Sequencing Center for Infectious Disease"/>
            <person name="Wu L."/>
            <person name="Ma J."/>
        </authorList>
    </citation>
    <scope>NUCLEOTIDE SEQUENCE [LARGE SCALE GENOMIC DNA]</scope>
    <source>
        <strain evidence="3">CGMCC 4.7677</strain>
    </source>
</reference>
<accession>A0ABQ3JL44</accession>
<evidence type="ECO:0000313" key="3">
    <source>
        <dbReference type="Proteomes" id="UP000605897"/>
    </source>
</evidence>
<comment type="caution">
    <text evidence="2">The sequence shown here is derived from an EMBL/GenBank/DDBJ whole genome shotgun (WGS) entry which is preliminary data.</text>
</comment>
<dbReference type="InterPro" id="IPR001387">
    <property type="entry name" value="Cro/C1-type_HTH"/>
</dbReference>
<evidence type="ECO:0000313" key="2">
    <source>
        <dbReference type="EMBL" id="GHF31138.1"/>
    </source>
</evidence>
<evidence type="ECO:0008006" key="4">
    <source>
        <dbReference type="Google" id="ProtNLM"/>
    </source>
</evidence>
<evidence type="ECO:0000256" key="1">
    <source>
        <dbReference type="SAM" id="MobiDB-lite"/>
    </source>
</evidence>
<name>A0ABQ3JL44_9PSEU</name>
<dbReference type="Proteomes" id="UP000605897">
    <property type="component" value="Unassembled WGS sequence"/>
</dbReference>
<dbReference type="EMBL" id="BNAU01000023">
    <property type="protein sequence ID" value="GHF31138.1"/>
    <property type="molecule type" value="Genomic_DNA"/>
</dbReference>
<feature type="region of interest" description="Disordered" evidence="1">
    <location>
        <begin position="1"/>
        <end position="30"/>
    </location>
</feature>
<keyword evidence="3" id="KW-1185">Reference proteome</keyword>
<dbReference type="SUPFAM" id="SSF47413">
    <property type="entry name" value="lambda repressor-like DNA-binding domains"/>
    <property type="match status" value="1"/>
</dbReference>
<feature type="region of interest" description="Disordered" evidence="1">
    <location>
        <begin position="78"/>
        <end position="103"/>
    </location>
</feature>
<dbReference type="Gene3D" id="1.10.260.40">
    <property type="entry name" value="lambda repressor-like DNA-binding domains"/>
    <property type="match status" value="1"/>
</dbReference>
<dbReference type="InterPro" id="IPR010982">
    <property type="entry name" value="Lambda_DNA-bd_dom_sf"/>
</dbReference>
<protein>
    <recommendedName>
        <fullName evidence="4">HTH cro/C1-type domain-containing protein</fullName>
    </recommendedName>
</protein>
<organism evidence="2 3">
    <name type="scientific">Amycolatopsis deserti</name>
    <dbReference type="NCBI Taxonomy" id="185696"/>
    <lineage>
        <taxon>Bacteria</taxon>
        <taxon>Bacillati</taxon>
        <taxon>Actinomycetota</taxon>
        <taxon>Actinomycetes</taxon>
        <taxon>Pseudonocardiales</taxon>
        <taxon>Pseudonocardiaceae</taxon>
        <taxon>Amycolatopsis</taxon>
    </lineage>
</organism>
<dbReference type="CDD" id="cd00093">
    <property type="entry name" value="HTH_XRE"/>
    <property type="match status" value="1"/>
</dbReference>
<proteinExistence type="predicted"/>
<sequence>MSPRRLRTADYSQEARDNLGEAVTNAREAAGHKFRPSFARAAKISPRSLDAVENGEAGVGGVVLRAIARALPNWDEDTPRAILEGNPPPPTVAERPEPTYPPDLYERELKTETERQIMAVKGEREESKWKIIFALREQAYDKGGRPASPIRQSG</sequence>